<evidence type="ECO:0000313" key="1">
    <source>
        <dbReference type="EMBL" id="CAG8492662.1"/>
    </source>
</evidence>
<comment type="caution">
    <text evidence="1">The sequence shown here is derived from an EMBL/GenBank/DDBJ whole genome shotgun (WGS) entry which is preliminary data.</text>
</comment>
<proteinExistence type="predicted"/>
<accession>A0A9N8WQ21</accession>
<reference evidence="1" key="1">
    <citation type="submission" date="2021-06" db="EMBL/GenBank/DDBJ databases">
        <authorList>
            <person name="Kallberg Y."/>
            <person name="Tangrot J."/>
            <person name="Rosling A."/>
        </authorList>
    </citation>
    <scope>NUCLEOTIDE SEQUENCE</scope>
    <source>
        <strain evidence="1">IA702</strain>
    </source>
</reference>
<dbReference type="Proteomes" id="UP000789572">
    <property type="component" value="Unassembled WGS sequence"/>
</dbReference>
<name>A0A9N8WQ21_9GLOM</name>
<organism evidence="1 2">
    <name type="scientific">Paraglomus occultum</name>
    <dbReference type="NCBI Taxonomy" id="144539"/>
    <lineage>
        <taxon>Eukaryota</taxon>
        <taxon>Fungi</taxon>
        <taxon>Fungi incertae sedis</taxon>
        <taxon>Mucoromycota</taxon>
        <taxon>Glomeromycotina</taxon>
        <taxon>Glomeromycetes</taxon>
        <taxon>Paraglomerales</taxon>
        <taxon>Paraglomeraceae</taxon>
        <taxon>Paraglomus</taxon>
    </lineage>
</organism>
<feature type="non-terminal residue" evidence="1">
    <location>
        <position position="1"/>
    </location>
</feature>
<sequence length="55" mass="6054">IPCPMFTAAVFAETSTSLANNILDINIAETSATINGVRYIMSTRRLKDEVFNFKG</sequence>
<protein>
    <submittedName>
        <fullName evidence="1">9052_t:CDS:1</fullName>
    </submittedName>
</protein>
<evidence type="ECO:0000313" key="2">
    <source>
        <dbReference type="Proteomes" id="UP000789572"/>
    </source>
</evidence>
<gene>
    <name evidence="1" type="ORF">POCULU_LOCUS2158</name>
</gene>
<dbReference type="AlphaFoldDB" id="A0A9N8WQ21"/>
<dbReference type="EMBL" id="CAJVPJ010000189">
    <property type="protein sequence ID" value="CAG8492662.1"/>
    <property type="molecule type" value="Genomic_DNA"/>
</dbReference>
<keyword evidence="2" id="KW-1185">Reference proteome</keyword>